<dbReference type="PRINTS" id="PR00620">
    <property type="entry name" value="HISTONEH2A"/>
</dbReference>
<keyword evidence="1" id="KW-1133">Transmembrane helix</keyword>
<reference evidence="4 5" key="1">
    <citation type="submission" date="2024-01" db="EMBL/GenBank/DDBJ databases">
        <title>Genome assemblies of Stephania.</title>
        <authorList>
            <person name="Yang L."/>
        </authorList>
    </citation>
    <scope>NUCLEOTIDE SEQUENCE [LARGE SCALE GENOMIC DNA]</scope>
    <source>
        <strain evidence="4">YNDBR</strain>
        <tissue evidence="4">Leaf</tissue>
    </source>
</reference>
<dbReference type="PANTHER" id="PTHR23430">
    <property type="entry name" value="HISTONE H2A"/>
    <property type="match status" value="1"/>
</dbReference>
<keyword evidence="1" id="KW-0812">Transmembrane</keyword>
<keyword evidence="1" id="KW-0472">Membrane</keyword>
<sequence>MRLWCGPTGTEMFWLGVFGIHFMDINSIIFYAKSIYFQLHIESDRLRQVIEKEMLKVETCYFKEKLELKPSIEGMWETVSGGGSQWHNGDLIDAACVRPTSLPVAATATTANKFHPASLHQVDDDGFLILRGDLWRSVYLAAVLEYLAAEVLELAGNAARDNKKTRVVPRHIQLAVRNDEELSKLLGAVTIASGGVMPNIHNLLLRLRKLVVLGEIMNKVAEMSGKCAKEVKVVISPYGICPLGAHIDHQVFCTKSRAQAHLGPTQWYKSHQICGLKPPRRMFETWEGNTVPNMYFEVGLNPWCILGGHGWWGIGYPYCLGGAEEPNPTE</sequence>
<dbReference type="AlphaFoldDB" id="A0AAP0EWQ2"/>
<dbReference type="Gene3D" id="1.10.20.10">
    <property type="entry name" value="Histone, subunit A"/>
    <property type="match status" value="1"/>
</dbReference>
<dbReference type="InterPro" id="IPR032454">
    <property type="entry name" value="Histone_H2A_C"/>
</dbReference>
<dbReference type="Pfam" id="PF16211">
    <property type="entry name" value="Histone_H2A_C"/>
    <property type="match status" value="1"/>
</dbReference>
<gene>
    <name evidence="4" type="ORF">Syun_026680</name>
</gene>
<dbReference type="SUPFAM" id="SSF47113">
    <property type="entry name" value="Histone-fold"/>
    <property type="match status" value="1"/>
</dbReference>
<feature type="domain" description="Histone H2A C-terminal" evidence="3">
    <location>
        <begin position="180"/>
        <end position="205"/>
    </location>
</feature>
<dbReference type="EMBL" id="JBBNAF010000011">
    <property type="protein sequence ID" value="KAK9099635.1"/>
    <property type="molecule type" value="Genomic_DNA"/>
</dbReference>
<dbReference type="GO" id="GO:0030527">
    <property type="term" value="F:structural constituent of chromatin"/>
    <property type="evidence" value="ECO:0007669"/>
    <property type="project" value="InterPro"/>
</dbReference>
<accession>A0AAP0EWQ2</accession>
<evidence type="ECO:0000259" key="2">
    <source>
        <dbReference type="Pfam" id="PF00125"/>
    </source>
</evidence>
<feature type="transmembrane region" description="Helical" evidence="1">
    <location>
        <begin position="12"/>
        <end position="32"/>
    </location>
</feature>
<organism evidence="4 5">
    <name type="scientific">Stephania yunnanensis</name>
    <dbReference type="NCBI Taxonomy" id="152371"/>
    <lineage>
        <taxon>Eukaryota</taxon>
        <taxon>Viridiplantae</taxon>
        <taxon>Streptophyta</taxon>
        <taxon>Embryophyta</taxon>
        <taxon>Tracheophyta</taxon>
        <taxon>Spermatophyta</taxon>
        <taxon>Magnoliopsida</taxon>
        <taxon>Ranunculales</taxon>
        <taxon>Menispermaceae</taxon>
        <taxon>Menispermoideae</taxon>
        <taxon>Cissampelideae</taxon>
        <taxon>Stephania</taxon>
    </lineage>
</organism>
<dbReference type="InterPro" id="IPR002119">
    <property type="entry name" value="Histone_H2A"/>
</dbReference>
<dbReference type="GO" id="GO:0003677">
    <property type="term" value="F:DNA binding"/>
    <property type="evidence" value="ECO:0007669"/>
    <property type="project" value="InterPro"/>
</dbReference>
<keyword evidence="5" id="KW-1185">Reference proteome</keyword>
<protein>
    <recommendedName>
        <fullName evidence="6">Histone H2A</fullName>
    </recommendedName>
</protein>
<dbReference type="InterPro" id="IPR009072">
    <property type="entry name" value="Histone-fold"/>
</dbReference>
<dbReference type="GO" id="GO:0000786">
    <property type="term" value="C:nucleosome"/>
    <property type="evidence" value="ECO:0007669"/>
    <property type="project" value="InterPro"/>
</dbReference>
<feature type="domain" description="Core Histone H2A/H2B/H3" evidence="2">
    <location>
        <begin position="138"/>
        <end position="177"/>
    </location>
</feature>
<evidence type="ECO:0000313" key="4">
    <source>
        <dbReference type="EMBL" id="KAK9099635.1"/>
    </source>
</evidence>
<dbReference type="Proteomes" id="UP001420932">
    <property type="component" value="Unassembled WGS sequence"/>
</dbReference>
<dbReference type="SMART" id="SM00414">
    <property type="entry name" value="H2A"/>
    <property type="match status" value="1"/>
</dbReference>
<dbReference type="CDD" id="cd00074">
    <property type="entry name" value="HFD_H2A"/>
    <property type="match status" value="1"/>
</dbReference>
<dbReference type="Pfam" id="PF00125">
    <property type="entry name" value="Histone"/>
    <property type="match status" value="1"/>
</dbReference>
<name>A0AAP0EWQ2_9MAGN</name>
<evidence type="ECO:0008006" key="6">
    <source>
        <dbReference type="Google" id="ProtNLM"/>
    </source>
</evidence>
<comment type="caution">
    <text evidence="4">The sequence shown here is derived from an EMBL/GenBank/DDBJ whole genome shotgun (WGS) entry which is preliminary data.</text>
</comment>
<dbReference type="GO" id="GO:0046982">
    <property type="term" value="F:protein heterodimerization activity"/>
    <property type="evidence" value="ECO:0007669"/>
    <property type="project" value="InterPro"/>
</dbReference>
<proteinExistence type="predicted"/>
<evidence type="ECO:0000256" key="1">
    <source>
        <dbReference type="SAM" id="Phobius"/>
    </source>
</evidence>
<evidence type="ECO:0000259" key="3">
    <source>
        <dbReference type="Pfam" id="PF16211"/>
    </source>
</evidence>
<dbReference type="InterPro" id="IPR007125">
    <property type="entry name" value="H2A/H2B/H3"/>
</dbReference>
<evidence type="ECO:0000313" key="5">
    <source>
        <dbReference type="Proteomes" id="UP001420932"/>
    </source>
</evidence>